<gene>
    <name evidence="1" type="ORF">L3Q82_022017</name>
</gene>
<organism evidence="1 2">
    <name type="scientific">Scortum barcoo</name>
    <name type="common">barcoo grunter</name>
    <dbReference type="NCBI Taxonomy" id="214431"/>
    <lineage>
        <taxon>Eukaryota</taxon>
        <taxon>Metazoa</taxon>
        <taxon>Chordata</taxon>
        <taxon>Craniata</taxon>
        <taxon>Vertebrata</taxon>
        <taxon>Euteleostomi</taxon>
        <taxon>Actinopterygii</taxon>
        <taxon>Neopterygii</taxon>
        <taxon>Teleostei</taxon>
        <taxon>Neoteleostei</taxon>
        <taxon>Acanthomorphata</taxon>
        <taxon>Eupercaria</taxon>
        <taxon>Centrarchiformes</taxon>
        <taxon>Terapontoidei</taxon>
        <taxon>Terapontidae</taxon>
        <taxon>Scortum</taxon>
    </lineage>
</organism>
<dbReference type="Proteomes" id="UP000831701">
    <property type="component" value="Chromosome 4"/>
</dbReference>
<dbReference type="EMBL" id="CM041534">
    <property type="protein sequence ID" value="KAI3373414.1"/>
    <property type="molecule type" value="Genomic_DNA"/>
</dbReference>
<proteinExistence type="predicted"/>
<keyword evidence="2" id="KW-1185">Reference proteome</keyword>
<sequence length="606" mass="66106">FTMDNVAVLRRNHTYKKGNKENAQPAHGGKSFIKTDKTSATPFQLKNNKKEETLAKNVPLKAQARQADTKSTSGEALKKVKTVQRDGRGAAASLAKHRQTHSQTFLTEQAVKERKTATEAHRPPAAAPSSKPAPGLYKGKIVQSKIGSIWKSSATRGGADPKPSAPKTESHRVGNVTKMRSKSVGDLLGNGKQKPAQIRSQSALDKPAHVSKATVTSRPPAGFCSARPPARTVPVTLTSTSSRNTKGPTKGSGTLNSKPKIPVTDKKVNKPPVSSTLSQYRFNMETAEERRAKLSEWMASKGKTFKRPAMTTTVPSKTKVSAKPEAALKPQSDVDPEPPAQSEPESKPIVEAHEPDSAALCADTRGAESTTHQTPVIMNTTLDLLENSDADLTADPQDRVDDIVVNLCDALEAMATPSRCNDELSQVTDVCNNVEVEDNKPKDESEKEELKNEMSELVSKQLKVEQVKDGVKESDNQVVETDVEEVESDDEEGGMDTTPQMEDASVVKYSVKTTPYLQSVKKTIEDDVSTSTSRRKSNIKDLKFLTPVRRSCRIQRKSSRLPTMLVDHDPCVSSLAELVKMDDDPNAYIYRKNPALLEALPDEPKL</sequence>
<reference evidence="1" key="1">
    <citation type="submission" date="2022-04" db="EMBL/GenBank/DDBJ databases">
        <title>Jade perch genome.</title>
        <authorList>
            <person name="Chao B."/>
        </authorList>
    </citation>
    <scope>NUCLEOTIDE SEQUENCE</scope>
    <source>
        <strain evidence="1">CB-2022</strain>
    </source>
</reference>
<accession>A0ACB8X032</accession>
<evidence type="ECO:0000313" key="2">
    <source>
        <dbReference type="Proteomes" id="UP000831701"/>
    </source>
</evidence>
<feature type="non-terminal residue" evidence="1">
    <location>
        <position position="1"/>
    </location>
</feature>
<name>A0ACB8X032_9TELE</name>
<protein>
    <submittedName>
        <fullName evidence="1">Uncharacterized protein</fullName>
    </submittedName>
</protein>
<comment type="caution">
    <text evidence="1">The sequence shown here is derived from an EMBL/GenBank/DDBJ whole genome shotgun (WGS) entry which is preliminary data.</text>
</comment>
<evidence type="ECO:0000313" key="1">
    <source>
        <dbReference type="EMBL" id="KAI3373414.1"/>
    </source>
</evidence>